<evidence type="ECO:0000256" key="5">
    <source>
        <dbReference type="ARBA" id="ARBA00023069"/>
    </source>
</evidence>
<sequence length="284" mass="31029">MSLVDPLEQTCLGRCLTPAEKLAARASLSRVSLDDPFGSLAFWGKIFGQKADYLVARSLSTRLEIAKKFYFSADGGKTFAELPKLDAWAIEKASKYHGQFIGDPGALLAEFKPTKPVAEGEEAEPEPEPEVAPRQMTELERLSWTVQAIDDATHIVIRGAYSRNAANDLTPSPTFAGLQSPGQLSDLRNYEHMRKPADPENQLAEARAKLQFTSDAALDSIQGDVPRGCCWTVVPQEGSGGATVHLRNLVWPGFSARVSLGSRQPEQAGYFGYGQRNQDLVFTV</sequence>
<evidence type="ECO:0000256" key="9">
    <source>
        <dbReference type="ARBA" id="ARBA00038319"/>
    </source>
</evidence>
<dbReference type="Proteomes" id="UP000290189">
    <property type="component" value="Unassembled WGS sequence"/>
</dbReference>
<evidence type="ECO:0000313" key="11">
    <source>
        <dbReference type="EMBL" id="CEP00244.1"/>
    </source>
</evidence>
<dbReference type="GO" id="GO:0035082">
    <property type="term" value="P:axoneme assembly"/>
    <property type="evidence" value="ECO:0007669"/>
    <property type="project" value="InterPro"/>
</dbReference>
<proteinExistence type="inferred from homology"/>
<dbReference type="GO" id="GO:0044458">
    <property type="term" value="P:motile cilium assembly"/>
    <property type="evidence" value="ECO:0007669"/>
    <property type="project" value="TreeGrafter"/>
</dbReference>
<keyword evidence="13" id="KW-1185">Reference proteome</keyword>
<comment type="subcellular location">
    <subcellularLocation>
        <location evidence="8">Cell projection</location>
        <location evidence="8">Kinocilium</location>
    </subcellularLocation>
    <subcellularLocation>
        <location evidence="1">Cytoplasm</location>
        <location evidence="1">Cytoskeleton</location>
        <location evidence="1">Flagellum axoneme</location>
    </subcellularLocation>
</comment>
<evidence type="ECO:0000256" key="8">
    <source>
        <dbReference type="ARBA" id="ARBA00037822"/>
    </source>
</evidence>
<dbReference type="OMA" id="TFYHVPN"/>
<evidence type="ECO:0000256" key="10">
    <source>
        <dbReference type="ARBA" id="ARBA00041080"/>
    </source>
</evidence>
<geneLocation type="mitochondrion" evidence="12"/>
<dbReference type="PANTHER" id="PTHR22069:SF0">
    <property type="entry name" value="RADIAL SPOKE HEAD PROTEIN 9 HOMOLOG"/>
    <property type="match status" value="1"/>
</dbReference>
<evidence type="ECO:0000256" key="4">
    <source>
        <dbReference type="ARBA" id="ARBA00022846"/>
    </source>
</evidence>
<keyword evidence="12" id="KW-0496">Mitochondrion</keyword>
<dbReference type="InterPro" id="IPR055316">
    <property type="entry name" value="RSP9"/>
</dbReference>
<evidence type="ECO:0000256" key="6">
    <source>
        <dbReference type="ARBA" id="ARBA00023212"/>
    </source>
</evidence>
<dbReference type="STRING" id="37360.A0A0G4IYR1"/>
<evidence type="ECO:0000256" key="1">
    <source>
        <dbReference type="ARBA" id="ARBA00004611"/>
    </source>
</evidence>
<evidence type="ECO:0000313" key="14">
    <source>
        <dbReference type="Proteomes" id="UP000290189"/>
    </source>
</evidence>
<dbReference type="PANTHER" id="PTHR22069">
    <property type="entry name" value="MITOCHONDRIAL RIBOSOMAL PROTEIN S18"/>
    <property type="match status" value="1"/>
</dbReference>
<protein>
    <recommendedName>
        <fullName evidence="10">Radial spoke head protein 9 homolog</fullName>
    </recommendedName>
</protein>
<evidence type="ECO:0000313" key="13">
    <source>
        <dbReference type="Proteomes" id="UP000039324"/>
    </source>
</evidence>
<dbReference type="EMBL" id="CDSF01000099">
    <property type="protein sequence ID" value="CEP00244.1"/>
    <property type="molecule type" value="Genomic_DNA"/>
</dbReference>
<evidence type="ECO:0000256" key="2">
    <source>
        <dbReference type="ARBA" id="ARBA00022490"/>
    </source>
</evidence>
<evidence type="ECO:0000313" key="12">
    <source>
        <dbReference type="EMBL" id="SPQ96510.1"/>
    </source>
</evidence>
<keyword evidence="5" id="KW-0969">Cilium</keyword>
<dbReference type="GO" id="GO:0005930">
    <property type="term" value="C:axoneme"/>
    <property type="evidence" value="ECO:0007669"/>
    <property type="project" value="TreeGrafter"/>
</dbReference>
<keyword evidence="3" id="KW-0970">Cilium biogenesis/degradation</keyword>
<reference evidence="12 14" key="2">
    <citation type="submission" date="2018-03" db="EMBL/GenBank/DDBJ databases">
        <authorList>
            <person name="Fogelqvist J."/>
        </authorList>
    </citation>
    <scope>NUCLEOTIDE SEQUENCE [LARGE SCALE GENOMIC DNA]</scope>
</reference>
<keyword evidence="4" id="KW-0282">Flagellum</keyword>
<name>A0A0G4IYR1_PLABS</name>
<evidence type="ECO:0000256" key="7">
    <source>
        <dbReference type="ARBA" id="ARBA00023273"/>
    </source>
</evidence>
<dbReference type="GO" id="GO:0060294">
    <property type="term" value="P:cilium movement involved in cell motility"/>
    <property type="evidence" value="ECO:0007669"/>
    <property type="project" value="TreeGrafter"/>
</dbReference>
<dbReference type="OrthoDB" id="10258956at2759"/>
<keyword evidence="7" id="KW-0966">Cell projection</keyword>
<accession>A0A0G4IYR1</accession>
<dbReference type="Proteomes" id="UP000039324">
    <property type="component" value="Unassembled WGS sequence"/>
</dbReference>
<keyword evidence="6" id="KW-0206">Cytoskeleton</keyword>
<comment type="similarity">
    <text evidence="9">Belongs to the flagellar radial spoke RSP9 family.</text>
</comment>
<evidence type="ECO:0000256" key="3">
    <source>
        <dbReference type="ARBA" id="ARBA00022794"/>
    </source>
</evidence>
<keyword evidence="2" id="KW-0963">Cytoplasm</keyword>
<dbReference type="EMBL" id="OVEO01000006">
    <property type="protein sequence ID" value="SPQ96510.1"/>
    <property type="molecule type" value="Genomic_DNA"/>
</dbReference>
<gene>
    <name evidence="11" type="ORF">PBRA_007978</name>
    <name evidence="12" type="ORF">PLBR_LOCUS3725</name>
</gene>
<reference evidence="11 13" key="1">
    <citation type="submission" date="2015-02" db="EMBL/GenBank/DDBJ databases">
        <authorList>
            <person name="Chooi Y.-H."/>
        </authorList>
    </citation>
    <scope>NUCLEOTIDE SEQUENCE [LARGE SCALE GENOMIC DNA]</scope>
    <source>
        <strain evidence="11">E3</strain>
    </source>
</reference>
<organism evidence="11 13">
    <name type="scientific">Plasmodiophora brassicae</name>
    <name type="common">Clubroot disease agent</name>
    <dbReference type="NCBI Taxonomy" id="37360"/>
    <lineage>
        <taxon>Eukaryota</taxon>
        <taxon>Sar</taxon>
        <taxon>Rhizaria</taxon>
        <taxon>Endomyxa</taxon>
        <taxon>Phytomyxea</taxon>
        <taxon>Plasmodiophorida</taxon>
        <taxon>Plasmodiophoridae</taxon>
        <taxon>Plasmodiophora</taxon>
    </lineage>
</organism>
<dbReference type="AlphaFoldDB" id="A0A0G4IYR1"/>